<gene>
    <name evidence="2" type="primary">TBC1D14_2</name>
    <name evidence="2" type="ORF">EYF80_062165</name>
</gene>
<dbReference type="AlphaFoldDB" id="A0A4Z2EFM1"/>
<feature type="coiled-coil region" evidence="1">
    <location>
        <begin position="37"/>
        <end position="79"/>
    </location>
</feature>
<proteinExistence type="predicted"/>
<sequence>MAFLSVPCVTTSEDTEALTRLLLSVSVCYSNLPAKPAEEAQKHRLQYEEMVAQAKKRELKEAQKRKKQLEDRCKLEESIGTAAQTWNQEILPNWTTL</sequence>
<keyword evidence="1" id="KW-0175">Coiled coil</keyword>
<evidence type="ECO:0000313" key="3">
    <source>
        <dbReference type="Proteomes" id="UP000314294"/>
    </source>
</evidence>
<keyword evidence="3" id="KW-1185">Reference proteome</keyword>
<dbReference type="OrthoDB" id="294251at2759"/>
<reference evidence="2 3" key="1">
    <citation type="submission" date="2019-03" db="EMBL/GenBank/DDBJ databases">
        <title>First draft genome of Liparis tanakae, snailfish: a comprehensive survey of snailfish specific genes.</title>
        <authorList>
            <person name="Kim W."/>
            <person name="Song I."/>
            <person name="Jeong J.-H."/>
            <person name="Kim D."/>
            <person name="Kim S."/>
            <person name="Ryu S."/>
            <person name="Song J.Y."/>
            <person name="Lee S.K."/>
        </authorList>
    </citation>
    <scope>NUCLEOTIDE SEQUENCE [LARGE SCALE GENOMIC DNA]</scope>
    <source>
        <tissue evidence="2">Muscle</tissue>
    </source>
</reference>
<evidence type="ECO:0000256" key="1">
    <source>
        <dbReference type="SAM" id="Coils"/>
    </source>
</evidence>
<accession>A0A4Z2EFM1</accession>
<organism evidence="2 3">
    <name type="scientific">Liparis tanakae</name>
    <name type="common">Tanaka's snailfish</name>
    <dbReference type="NCBI Taxonomy" id="230148"/>
    <lineage>
        <taxon>Eukaryota</taxon>
        <taxon>Metazoa</taxon>
        <taxon>Chordata</taxon>
        <taxon>Craniata</taxon>
        <taxon>Vertebrata</taxon>
        <taxon>Euteleostomi</taxon>
        <taxon>Actinopterygii</taxon>
        <taxon>Neopterygii</taxon>
        <taxon>Teleostei</taxon>
        <taxon>Neoteleostei</taxon>
        <taxon>Acanthomorphata</taxon>
        <taxon>Eupercaria</taxon>
        <taxon>Perciformes</taxon>
        <taxon>Cottioidei</taxon>
        <taxon>Cottales</taxon>
        <taxon>Liparidae</taxon>
        <taxon>Liparis</taxon>
    </lineage>
</organism>
<dbReference type="EMBL" id="SRLO01007882">
    <property type="protein sequence ID" value="TNN27689.1"/>
    <property type="molecule type" value="Genomic_DNA"/>
</dbReference>
<evidence type="ECO:0000313" key="2">
    <source>
        <dbReference type="EMBL" id="TNN27689.1"/>
    </source>
</evidence>
<protein>
    <submittedName>
        <fullName evidence="2">TBC1 domain family member 14</fullName>
    </submittedName>
</protein>
<comment type="caution">
    <text evidence="2">The sequence shown here is derived from an EMBL/GenBank/DDBJ whole genome shotgun (WGS) entry which is preliminary data.</text>
</comment>
<dbReference type="Proteomes" id="UP000314294">
    <property type="component" value="Unassembled WGS sequence"/>
</dbReference>
<name>A0A4Z2EFM1_9TELE</name>